<dbReference type="AlphaFoldDB" id="A0A816L804"/>
<dbReference type="SUPFAM" id="SSF52025">
    <property type="entry name" value="PA domain"/>
    <property type="match status" value="1"/>
</dbReference>
<dbReference type="InterPro" id="IPR039373">
    <property type="entry name" value="Peptidase_M28B"/>
</dbReference>
<keyword evidence="2" id="KW-0812">Transmembrane</keyword>
<sequence>MRQLGNEEKAALLLASPDEDANELSQSPITRSNQINNPIVSKRPKTYQRGRSSSTHPILFFILILCAFILGCLTGVAILLYRMSQDAESSSTTLYNSPNLTEIDLTIQTKVFQSLKKTNFLNLNRSLESEIDAANKLELNWKSLSSIFNRVNKLSYDLTLSTYAPSLQWSGIQLLDRKNDQEIEKFNVLTTNDYLSFSSLIKSGKVMGNYIYYANYGRQEDFAYLINKNQINFENNNHAIVFIRRKSTIISQTKQIHQAIHYGFAGLVLFDDDDNSNDDQTSQNMTITNDRHSFSEEWGRLSTEKARENFLDGISNDDDQQISVLILSYSDVDKIFSLASFDSNPWLPCPSQWHNKPSSLKLGGELQKTKLHLTTFMEEVPAHLPLVLGYIRGIIDADHFIMIGYQLGRKQQEKVIDEIIHAYGSEIKNGWRPRRSILFCAWSGLSYDRYTIRRWISDNYRLIDRNLIAYIDLGNGIIGNSTLNLHGSPLLQRIAQRAADAVVSPLIHNHTCHHRQKPTTESHSHVHRRRRHGEHENHMEINKHEEQTECEPHKLFDEWMRASNNRIGSNKTSSIVQMIDIDSAAALFLLEHGIPSLLIEMTDEQALTKDTFYLKNSPPVFSHEIEPEVIVAYAQFVSEIIRQLVDEPLIPFDLTNYADSIDMQTIDYLAHYDRAYQALGSHLGDSNEMTKIISQLTKVMRQIQSNIDQIPKNNYFSFQIFNEKLIEFERLFINDDQLRRTNTADNTYKHVLIGPAFGLTNTAVPFPLLSNLLFGIPTDPQTQLCDASQLYWSRLKQHFRLITRTLNGFDGLLSNF</sequence>
<feature type="region of interest" description="Disordered" evidence="1">
    <location>
        <begin position="511"/>
        <end position="535"/>
    </location>
</feature>
<dbReference type="SUPFAM" id="SSF47672">
    <property type="entry name" value="Transferrin receptor-like dimerisation domain"/>
    <property type="match status" value="1"/>
</dbReference>
<gene>
    <name evidence="4" type="ORF">MBJ925_LOCUS4137</name>
</gene>
<dbReference type="PANTHER" id="PTHR10404:SF46">
    <property type="entry name" value="VACUOLAR PROTEIN SORTING-ASSOCIATED PROTEIN 70"/>
    <property type="match status" value="1"/>
</dbReference>
<dbReference type="Gene3D" id="3.40.630.10">
    <property type="entry name" value="Zn peptidases"/>
    <property type="match status" value="1"/>
</dbReference>
<comment type="caution">
    <text evidence="4">The sequence shown here is derived from an EMBL/GenBank/DDBJ whole genome shotgun (WGS) entry which is preliminary data.</text>
</comment>
<accession>A0A816L804</accession>
<dbReference type="EMBL" id="CAJNRE010000673">
    <property type="protein sequence ID" value="CAF1930265.1"/>
    <property type="molecule type" value="Genomic_DNA"/>
</dbReference>
<evidence type="ECO:0000256" key="1">
    <source>
        <dbReference type="SAM" id="MobiDB-lite"/>
    </source>
</evidence>
<keyword evidence="2" id="KW-0472">Membrane</keyword>
<dbReference type="Gene3D" id="3.50.30.30">
    <property type="match status" value="1"/>
</dbReference>
<dbReference type="Proteomes" id="UP000663824">
    <property type="component" value="Unassembled WGS sequence"/>
</dbReference>
<dbReference type="Pfam" id="PF04253">
    <property type="entry name" value="TFR_dimer"/>
    <property type="match status" value="1"/>
</dbReference>
<feature type="transmembrane region" description="Helical" evidence="2">
    <location>
        <begin position="58"/>
        <end position="81"/>
    </location>
</feature>
<dbReference type="InterPro" id="IPR046450">
    <property type="entry name" value="PA_dom_sf"/>
</dbReference>
<feature type="domain" description="Transferrin receptor-like dimerisation" evidence="3">
    <location>
        <begin position="689"/>
        <end position="783"/>
    </location>
</feature>
<reference evidence="4" key="1">
    <citation type="submission" date="2021-02" db="EMBL/GenBank/DDBJ databases">
        <authorList>
            <person name="Nowell W R."/>
        </authorList>
    </citation>
    <scope>NUCLEOTIDE SEQUENCE</scope>
</reference>
<dbReference type="InterPro" id="IPR036757">
    <property type="entry name" value="TFR-like_dimer_dom_sf"/>
</dbReference>
<name>A0A816L804_9BILA</name>
<evidence type="ECO:0000313" key="4">
    <source>
        <dbReference type="EMBL" id="CAF1930265.1"/>
    </source>
</evidence>
<dbReference type="Gene3D" id="1.20.930.40">
    <property type="entry name" value="Transferrin receptor-like, dimerisation domain"/>
    <property type="match status" value="1"/>
</dbReference>
<dbReference type="PANTHER" id="PTHR10404">
    <property type="entry name" value="N-ACETYLATED-ALPHA-LINKED ACIDIC DIPEPTIDASE"/>
    <property type="match status" value="1"/>
</dbReference>
<proteinExistence type="predicted"/>
<keyword evidence="2" id="KW-1133">Transmembrane helix</keyword>
<evidence type="ECO:0000256" key="2">
    <source>
        <dbReference type="SAM" id="Phobius"/>
    </source>
</evidence>
<protein>
    <recommendedName>
        <fullName evidence="3">Transferrin receptor-like dimerisation domain-containing protein</fullName>
    </recommendedName>
</protein>
<evidence type="ECO:0000313" key="5">
    <source>
        <dbReference type="Proteomes" id="UP000663824"/>
    </source>
</evidence>
<dbReference type="InterPro" id="IPR007365">
    <property type="entry name" value="TFR-like_dimer_dom"/>
</dbReference>
<evidence type="ECO:0000259" key="3">
    <source>
        <dbReference type="Pfam" id="PF04253"/>
    </source>
</evidence>
<organism evidence="4 5">
    <name type="scientific">Rotaria magnacalcarata</name>
    <dbReference type="NCBI Taxonomy" id="392030"/>
    <lineage>
        <taxon>Eukaryota</taxon>
        <taxon>Metazoa</taxon>
        <taxon>Spiralia</taxon>
        <taxon>Gnathifera</taxon>
        <taxon>Rotifera</taxon>
        <taxon>Eurotatoria</taxon>
        <taxon>Bdelloidea</taxon>
        <taxon>Philodinida</taxon>
        <taxon>Philodinidae</taxon>
        <taxon>Rotaria</taxon>
    </lineage>
</organism>
<dbReference type="GO" id="GO:0004180">
    <property type="term" value="F:carboxypeptidase activity"/>
    <property type="evidence" value="ECO:0007669"/>
    <property type="project" value="TreeGrafter"/>
</dbReference>
<dbReference type="SUPFAM" id="SSF53187">
    <property type="entry name" value="Zn-dependent exopeptidases"/>
    <property type="match status" value="1"/>
</dbReference>